<dbReference type="HOGENOM" id="CLU_118269_2_0_1"/>
<evidence type="ECO:0000313" key="2">
    <source>
        <dbReference type="EnsemblMetazoa" id="CapteP117318"/>
    </source>
</evidence>
<reference evidence="3" key="1">
    <citation type="submission" date="2012-12" db="EMBL/GenBank/DDBJ databases">
        <authorList>
            <person name="Hellsten U."/>
            <person name="Grimwood J."/>
            <person name="Chapman J.A."/>
            <person name="Shapiro H."/>
            <person name="Aerts A."/>
            <person name="Otillar R.P."/>
            <person name="Terry A.Y."/>
            <person name="Boore J.L."/>
            <person name="Simakov O."/>
            <person name="Marletaz F."/>
            <person name="Cho S.-J."/>
            <person name="Edsinger-Gonzales E."/>
            <person name="Havlak P."/>
            <person name="Kuo D.-H."/>
            <person name="Larsson T."/>
            <person name="Lv J."/>
            <person name="Arendt D."/>
            <person name="Savage R."/>
            <person name="Osoegawa K."/>
            <person name="de Jong P."/>
            <person name="Lindberg D.R."/>
            <person name="Seaver E.C."/>
            <person name="Weisblat D.A."/>
            <person name="Putnam N.H."/>
            <person name="Grigoriev I.V."/>
            <person name="Rokhsar D.S."/>
        </authorList>
    </citation>
    <scope>NUCLEOTIDE SEQUENCE</scope>
    <source>
        <strain evidence="3">I ESC-2004</strain>
    </source>
</reference>
<accession>R7V389</accession>
<reference evidence="1 3" key="2">
    <citation type="journal article" date="2013" name="Nature">
        <title>Insights into bilaterian evolution from three spiralian genomes.</title>
        <authorList>
            <person name="Simakov O."/>
            <person name="Marletaz F."/>
            <person name="Cho S.J."/>
            <person name="Edsinger-Gonzales E."/>
            <person name="Havlak P."/>
            <person name="Hellsten U."/>
            <person name="Kuo D.H."/>
            <person name="Larsson T."/>
            <person name="Lv J."/>
            <person name="Arendt D."/>
            <person name="Savage R."/>
            <person name="Osoegawa K."/>
            <person name="de Jong P."/>
            <person name="Grimwood J."/>
            <person name="Chapman J.A."/>
            <person name="Shapiro H."/>
            <person name="Aerts A."/>
            <person name="Otillar R.P."/>
            <person name="Terry A.Y."/>
            <person name="Boore J.L."/>
            <person name="Grigoriev I.V."/>
            <person name="Lindberg D.R."/>
            <person name="Seaver E.C."/>
            <person name="Weisblat D.A."/>
            <person name="Putnam N.H."/>
            <person name="Rokhsar D.S."/>
        </authorList>
    </citation>
    <scope>NUCLEOTIDE SEQUENCE</scope>
    <source>
        <strain evidence="1 3">I ESC-2004</strain>
    </source>
</reference>
<evidence type="ECO:0000313" key="1">
    <source>
        <dbReference type="EMBL" id="ELU10255.1"/>
    </source>
</evidence>
<dbReference type="AlphaFoldDB" id="R7V389"/>
<name>R7V389_CAPTE</name>
<organism evidence="1">
    <name type="scientific">Capitella teleta</name>
    <name type="common">Polychaete worm</name>
    <dbReference type="NCBI Taxonomy" id="283909"/>
    <lineage>
        <taxon>Eukaryota</taxon>
        <taxon>Metazoa</taxon>
        <taxon>Spiralia</taxon>
        <taxon>Lophotrochozoa</taxon>
        <taxon>Annelida</taxon>
        <taxon>Polychaeta</taxon>
        <taxon>Sedentaria</taxon>
        <taxon>Scolecida</taxon>
        <taxon>Capitellidae</taxon>
        <taxon>Capitella</taxon>
    </lineage>
</organism>
<dbReference type="EMBL" id="KB297637">
    <property type="protein sequence ID" value="ELU10255.1"/>
    <property type="molecule type" value="Genomic_DNA"/>
</dbReference>
<dbReference type="OrthoDB" id="407509at2759"/>
<proteinExistence type="predicted"/>
<feature type="non-terminal residue" evidence="1">
    <location>
        <position position="1"/>
    </location>
</feature>
<evidence type="ECO:0000313" key="3">
    <source>
        <dbReference type="Proteomes" id="UP000014760"/>
    </source>
</evidence>
<dbReference type="EMBL" id="AMQN01006106">
    <property type="status" value="NOT_ANNOTATED_CDS"/>
    <property type="molecule type" value="Genomic_DNA"/>
</dbReference>
<sequence>TSAPGHDGLKLDIIKSASNFITRLLTHIINRIFESHYIPDELKFAIVTPVHKGGDSTNFHNYRPISVHPSFL</sequence>
<keyword evidence="3" id="KW-1185">Reference proteome</keyword>
<reference evidence="2" key="3">
    <citation type="submission" date="2015-06" db="UniProtKB">
        <authorList>
            <consortium name="EnsemblMetazoa"/>
        </authorList>
    </citation>
    <scope>IDENTIFICATION</scope>
</reference>
<protein>
    <submittedName>
        <fullName evidence="1 2">Uncharacterized protein</fullName>
    </submittedName>
</protein>
<dbReference type="EnsemblMetazoa" id="CapteT117318">
    <property type="protein sequence ID" value="CapteP117318"/>
    <property type="gene ID" value="CapteG117318"/>
</dbReference>
<gene>
    <name evidence="1" type="ORF">CAPTEDRAFT_117318</name>
</gene>
<dbReference type="Proteomes" id="UP000014760">
    <property type="component" value="Unassembled WGS sequence"/>
</dbReference>